<keyword evidence="2 8" id="KW-0328">Glycosyltransferase</keyword>
<dbReference type="Pfam" id="PF13641">
    <property type="entry name" value="Glyco_tranf_2_3"/>
    <property type="match status" value="1"/>
</dbReference>
<dbReference type="Gene3D" id="3.90.550.10">
    <property type="entry name" value="Spore Coat Polysaccharide Biosynthesis Protein SpsA, Chain A"/>
    <property type="match status" value="1"/>
</dbReference>
<keyword evidence="6 7" id="KW-0472">Membrane</keyword>
<evidence type="ECO:0000256" key="3">
    <source>
        <dbReference type="ARBA" id="ARBA00022679"/>
    </source>
</evidence>
<comment type="caution">
    <text evidence="8">The sequence shown here is derived from an EMBL/GenBank/DDBJ whole genome shotgun (WGS) entry which is preliminary data.</text>
</comment>
<dbReference type="PANTHER" id="PTHR43867">
    <property type="entry name" value="CELLULOSE SYNTHASE CATALYTIC SUBUNIT A [UDP-FORMING]"/>
    <property type="match status" value="1"/>
</dbReference>
<dbReference type="GO" id="GO:0016020">
    <property type="term" value="C:membrane"/>
    <property type="evidence" value="ECO:0007669"/>
    <property type="project" value="UniProtKB-SubCell"/>
</dbReference>
<sequence>MDVRLPDESSLSRRSVGSALVAAALSCALVAPGLVVPAYARIASAALVAFGVALAVRATASAVVAFAPRSPPTAPESPLPAATVVVTAYNEAEVLPATVDACAALDYPDDRLEIVVGYESASTDGTAAVAEAAADRDPRIVATERDGSPGGKASATNHALASASGEIVAVLDADQRPEPGALRRAVRWFRDDDVACVKGRCFGTNPDASPVALCATVERAVAERAEFYARDLLGGFALFTGGQAFFRADALTREGAFDESVLLEDLDMAYRLQRAGGEIRVDPGIVTRETNPAAIAAWWHQRKRWARGGMQVARRYLGANLLSGPPSSLARADFAATLGALLALPILTLASPLAAIAWGLTPGGRPFGLAALVAGVVAGPLVASYLVLAVDARDGRRHERSEYVAPLLLWPYFLLQAGAVVAAFVDEFVVRRTAVYVTSASGSDGE</sequence>
<reference evidence="8 9" key="1">
    <citation type="journal article" date="2019" name="Int. J. Syst. Evol. Microbiol.">
        <title>The Global Catalogue of Microorganisms (GCM) 10K type strain sequencing project: providing services to taxonomists for standard genome sequencing and annotation.</title>
        <authorList>
            <consortium name="The Broad Institute Genomics Platform"/>
            <consortium name="The Broad Institute Genome Sequencing Center for Infectious Disease"/>
            <person name="Wu L."/>
            <person name="Ma J."/>
        </authorList>
    </citation>
    <scope>NUCLEOTIDE SEQUENCE [LARGE SCALE GENOMIC DNA]</scope>
    <source>
        <strain evidence="8 9">PSR21</strain>
    </source>
</reference>
<protein>
    <submittedName>
        <fullName evidence="8">Glycosyltransferase</fullName>
        <ecNumber evidence="8">2.4.-.-</ecNumber>
    </submittedName>
</protein>
<evidence type="ECO:0000256" key="7">
    <source>
        <dbReference type="SAM" id="Phobius"/>
    </source>
</evidence>
<name>A0ABD6A809_9EURY</name>
<accession>A0ABD6A809</accession>
<dbReference type="Proteomes" id="UP001596547">
    <property type="component" value="Unassembled WGS sequence"/>
</dbReference>
<feature type="transmembrane region" description="Helical" evidence="7">
    <location>
        <begin position="338"/>
        <end position="361"/>
    </location>
</feature>
<dbReference type="InterPro" id="IPR029044">
    <property type="entry name" value="Nucleotide-diphossugar_trans"/>
</dbReference>
<keyword evidence="4 7" id="KW-0812">Transmembrane</keyword>
<gene>
    <name evidence="8" type="ORF">ACFQPE_05535</name>
</gene>
<dbReference type="GeneID" id="79314025"/>
<feature type="transmembrane region" description="Helical" evidence="7">
    <location>
        <begin position="20"/>
        <end position="40"/>
    </location>
</feature>
<proteinExistence type="predicted"/>
<evidence type="ECO:0000313" key="9">
    <source>
        <dbReference type="Proteomes" id="UP001596547"/>
    </source>
</evidence>
<keyword evidence="5 7" id="KW-1133">Transmembrane helix</keyword>
<dbReference type="GO" id="GO:0016757">
    <property type="term" value="F:glycosyltransferase activity"/>
    <property type="evidence" value="ECO:0007669"/>
    <property type="project" value="UniProtKB-KW"/>
</dbReference>
<keyword evidence="3 8" id="KW-0808">Transferase</keyword>
<dbReference type="SUPFAM" id="SSF53448">
    <property type="entry name" value="Nucleotide-diphospho-sugar transferases"/>
    <property type="match status" value="1"/>
</dbReference>
<comment type="subcellular location">
    <subcellularLocation>
        <location evidence="1">Membrane</location>
        <topology evidence="1">Multi-pass membrane protein</topology>
    </subcellularLocation>
</comment>
<feature type="transmembrane region" description="Helical" evidence="7">
    <location>
        <begin position="403"/>
        <end position="425"/>
    </location>
</feature>
<dbReference type="InterPro" id="IPR050321">
    <property type="entry name" value="Glycosyltr_2/OpgH_subfam"/>
</dbReference>
<dbReference type="EMBL" id="JBHTBF010000002">
    <property type="protein sequence ID" value="MFC7316257.1"/>
    <property type="molecule type" value="Genomic_DNA"/>
</dbReference>
<dbReference type="AlphaFoldDB" id="A0ABD6A809"/>
<feature type="transmembrane region" description="Helical" evidence="7">
    <location>
        <begin position="367"/>
        <end position="391"/>
    </location>
</feature>
<evidence type="ECO:0000256" key="5">
    <source>
        <dbReference type="ARBA" id="ARBA00022989"/>
    </source>
</evidence>
<evidence type="ECO:0000256" key="1">
    <source>
        <dbReference type="ARBA" id="ARBA00004141"/>
    </source>
</evidence>
<evidence type="ECO:0000256" key="2">
    <source>
        <dbReference type="ARBA" id="ARBA00022676"/>
    </source>
</evidence>
<dbReference type="RefSeq" id="WP_276304482.1">
    <property type="nucleotide sequence ID" value="NZ_CP119992.1"/>
</dbReference>
<dbReference type="EC" id="2.4.-.-" evidence="8"/>
<dbReference type="PROSITE" id="PS51257">
    <property type="entry name" value="PROKAR_LIPOPROTEIN"/>
    <property type="match status" value="1"/>
</dbReference>
<organism evidence="8 9">
    <name type="scientific">Halomarina halobia</name>
    <dbReference type="NCBI Taxonomy" id="3033386"/>
    <lineage>
        <taxon>Archaea</taxon>
        <taxon>Methanobacteriati</taxon>
        <taxon>Methanobacteriota</taxon>
        <taxon>Stenosarchaea group</taxon>
        <taxon>Halobacteria</taxon>
        <taxon>Halobacteriales</taxon>
        <taxon>Natronomonadaceae</taxon>
        <taxon>Halomarina</taxon>
    </lineage>
</organism>
<dbReference type="CDD" id="cd06423">
    <property type="entry name" value="CESA_like"/>
    <property type="match status" value="1"/>
</dbReference>
<evidence type="ECO:0000256" key="4">
    <source>
        <dbReference type="ARBA" id="ARBA00022692"/>
    </source>
</evidence>
<evidence type="ECO:0000313" key="8">
    <source>
        <dbReference type="EMBL" id="MFC7316257.1"/>
    </source>
</evidence>
<evidence type="ECO:0000256" key="6">
    <source>
        <dbReference type="ARBA" id="ARBA00023136"/>
    </source>
</evidence>
<keyword evidence="9" id="KW-1185">Reference proteome</keyword>
<dbReference type="PANTHER" id="PTHR43867:SF2">
    <property type="entry name" value="CELLULOSE SYNTHASE CATALYTIC SUBUNIT A [UDP-FORMING]"/>
    <property type="match status" value="1"/>
</dbReference>